<dbReference type="Proteomes" id="UP000050454">
    <property type="component" value="Unassembled WGS sequence"/>
</dbReference>
<dbReference type="GO" id="GO:0016779">
    <property type="term" value="F:nucleotidyltransferase activity"/>
    <property type="evidence" value="ECO:0007669"/>
    <property type="project" value="UniProtKB-KW"/>
</dbReference>
<organism evidence="1 2">
    <name type="scientific">Jiulongibacter sediminis</name>
    <dbReference type="NCBI Taxonomy" id="1605367"/>
    <lineage>
        <taxon>Bacteria</taxon>
        <taxon>Pseudomonadati</taxon>
        <taxon>Bacteroidota</taxon>
        <taxon>Cytophagia</taxon>
        <taxon>Cytophagales</taxon>
        <taxon>Leadbetterellaceae</taxon>
        <taxon>Jiulongibacter</taxon>
    </lineage>
</organism>
<keyword evidence="2" id="KW-1185">Reference proteome</keyword>
<dbReference type="STRING" id="1605367.AFM12_13950"/>
<keyword evidence="1" id="KW-0548">Nucleotidyltransferase</keyword>
<gene>
    <name evidence="1" type="ORF">AFM12_13950</name>
</gene>
<proteinExistence type="predicted"/>
<reference evidence="1 2" key="1">
    <citation type="submission" date="2015-07" db="EMBL/GenBank/DDBJ databases">
        <title>The draft genome sequence of Leadbetterella sp. JN14-9.</title>
        <authorList>
            <person name="Liu Y."/>
            <person name="Du J."/>
            <person name="Shao Z."/>
        </authorList>
    </citation>
    <scope>NUCLEOTIDE SEQUENCE [LARGE SCALE GENOMIC DNA]</scope>
    <source>
        <strain evidence="1 2">JN14-9</strain>
    </source>
</reference>
<keyword evidence="1" id="KW-0808">Transferase</keyword>
<sequence>MEVVHEKDLSTKQKALRINLDKSIYGSFAEIGAGQEVAAQFFKAGGASNTVAKTMSAYDMTFSDAIYGETSSKRYVSQERLHSMLDHEYGLMKERLAEKRGDSCRFFSFSNTVVALNYHKNNSPHGWMGCRFQLQPGGDEHNIIIHLTMHDNDILLQHQALGIIGVNLIYGCYNYYKNPETLLVSLMDNLTTDRIQIDMIHFDGPVFEEVDSRLMSLHLVKHGFSDVALFGPDGQNLQPFDSLYQKNIVVLRGRFRPLINVHLDMLKNGVKQYLREPDVNEKNMVVVSELTLQSLQEDQGGDIIDEKDFLDRVDILCSLGETVMISNYHEYYKLVSYLSNITSHKIGLIIGYPNLEYIFEEENYKDLPGGILESFAKLFSRKVKLYVYPTRRETKSIWTCMKFNPSMELIDLYRYLIANHKIEDIYHYNPKNLDVQTDNMLDLIKKGEAGWEEHVPPEVAKMIKDRCLFGFPCVVIPKKEK</sequence>
<name>A0A0N8H9L5_9BACT</name>
<dbReference type="EMBL" id="LGTQ01000010">
    <property type="protein sequence ID" value="KPM47708.1"/>
    <property type="molecule type" value="Genomic_DNA"/>
</dbReference>
<dbReference type="RefSeq" id="WP_055149530.1">
    <property type="nucleotide sequence ID" value="NZ_CAKZPM010000050.1"/>
</dbReference>
<dbReference type="OrthoDB" id="179386at2"/>
<evidence type="ECO:0000313" key="2">
    <source>
        <dbReference type="Proteomes" id="UP000050454"/>
    </source>
</evidence>
<dbReference type="AlphaFoldDB" id="A0A0N8H9L5"/>
<accession>A0A0N8H9L5</accession>
<evidence type="ECO:0000313" key="1">
    <source>
        <dbReference type="EMBL" id="KPM47708.1"/>
    </source>
</evidence>
<comment type="caution">
    <text evidence="1">The sequence shown here is derived from an EMBL/GenBank/DDBJ whole genome shotgun (WGS) entry which is preliminary data.</text>
</comment>
<protein>
    <submittedName>
        <fullName evidence="1">Nicotinate-nucleotide adenylyltransferase</fullName>
    </submittedName>
</protein>